<gene>
    <name evidence="2" type="ORF">BRARA_C02229</name>
</gene>
<organism evidence="2 3">
    <name type="scientific">Brassica campestris</name>
    <name type="common">Field mustard</name>
    <dbReference type="NCBI Taxonomy" id="3711"/>
    <lineage>
        <taxon>Eukaryota</taxon>
        <taxon>Viridiplantae</taxon>
        <taxon>Streptophyta</taxon>
        <taxon>Embryophyta</taxon>
        <taxon>Tracheophyta</taxon>
        <taxon>Spermatophyta</taxon>
        <taxon>Magnoliopsida</taxon>
        <taxon>eudicotyledons</taxon>
        <taxon>Gunneridae</taxon>
        <taxon>Pentapetalae</taxon>
        <taxon>rosids</taxon>
        <taxon>malvids</taxon>
        <taxon>Brassicales</taxon>
        <taxon>Brassicaceae</taxon>
        <taxon>Brassiceae</taxon>
        <taxon>Brassica</taxon>
    </lineage>
</organism>
<evidence type="ECO:0000313" key="3">
    <source>
        <dbReference type="Proteomes" id="UP000264353"/>
    </source>
</evidence>
<evidence type="ECO:0000256" key="1">
    <source>
        <dbReference type="SAM" id="Phobius"/>
    </source>
</evidence>
<keyword evidence="1" id="KW-0472">Membrane</keyword>
<dbReference type="EMBL" id="CM010630">
    <property type="protein sequence ID" value="RID70191.1"/>
    <property type="molecule type" value="Genomic_DNA"/>
</dbReference>
<accession>A0A397ZXG3</accession>
<proteinExistence type="predicted"/>
<evidence type="ECO:0000313" key="2">
    <source>
        <dbReference type="EMBL" id="RID70191.1"/>
    </source>
</evidence>
<feature type="transmembrane region" description="Helical" evidence="1">
    <location>
        <begin position="46"/>
        <end position="65"/>
    </location>
</feature>
<reference evidence="2 3" key="1">
    <citation type="submission" date="2018-06" db="EMBL/GenBank/DDBJ databases">
        <title>WGS assembly of Brassica rapa FPsc.</title>
        <authorList>
            <person name="Bowman J."/>
            <person name="Kohchi T."/>
            <person name="Yamato K."/>
            <person name="Jenkins J."/>
            <person name="Shu S."/>
            <person name="Ishizaki K."/>
            <person name="Yamaoka S."/>
            <person name="Nishihama R."/>
            <person name="Nakamura Y."/>
            <person name="Berger F."/>
            <person name="Adam C."/>
            <person name="Aki S."/>
            <person name="Althoff F."/>
            <person name="Araki T."/>
            <person name="Arteaga-Vazquez M."/>
            <person name="Balasubrmanian S."/>
            <person name="Bauer D."/>
            <person name="Boehm C."/>
            <person name="Briginshaw L."/>
            <person name="Caballero-Perez J."/>
            <person name="Catarino B."/>
            <person name="Chen F."/>
            <person name="Chiyoda S."/>
            <person name="Chovatia M."/>
            <person name="Davies K."/>
            <person name="Delmans M."/>
            <person name="Demura T."/>
            <person name="Dierschke T."/>
            <person name="Dolan L."/>
            <person name="Dorantes-Acosta A."/>
            <person name="Eklund D."/>
            <person name="Florent S."/>
            <person name="Flores-Sandoval E."/>
            <person name="Fujiyama A."/>
            <person name="Fukuzawa H."/>
            <person name="Galik B."/>
            <person name="Grimanelli D."/>
            <person name="Grimwood J."/>
            <person name="Grossniklaus U."/>
            <person name="Hamada T."/>
            <person name="Haseloff J."/>
            <person name="Hetherington A."/>
            <person name="Higo A."/>
            <person name="Hirakawa Y."/>
            <person name="Hundley H."/>
            <person name="Ikeda Y."/>
            <person name="Inoue K."/>
            <person name="Inoue S."/>
            <person name="Ishida S."/>
            <person name="Jia Q."/>
            <person name="Kakita M."/>
            <person name="Kanazawa T."/>
            <person name="Kawai Y."/>
            <person name="Kawashima T."/>
            <person name="Kennedy M."/>
            <person name="Kinose K."/>
            <person name="Kinoshita T."/>
            <person name="Kohara Y."/>
            <person name="Koide E."/>
            <person name="Komatsu K."/>
            <person name="Kopischke S."/>
            <person name="Kubo M."/>
            <person name="Kyozuka J."/>
            <person name="Lagercrantz U."/>
            <person name="Lin S."/>
            <person name="Lindquist E."/>
            <person name="Lipzen A."/>
            <person name="Lu C."/>
            <person name="Luna E."/>
            <person name="Martienssen R."/>
            <person name="Minamino N."/>
            <person name="Mizutani M."/>
            <person name="Mizutani M."/>
            <person name="Mochizuki N."/>
            <person name="Monte I."/>
            <person name="Mosher R."/>
            <person name="Nagasaki H."/>
            <person name="Nakagami H."/>
            <person name="Naramoto S."/>
            <person name="Nishitani K."/>
            <person name="Ohtani M."/>
            <person name="Okamoto T."/>
            <person name="Okumura M."/>
            <person name="Phillips J."/>
            <person name="Pollak B."/>
            <person name="Reinders A."/>
            <person name="Roevekamp M."/>
            <person name="Sano R."/>
            <person name="Sawa S."/>
            <person name="Schmid M."/>
            <person name="Shirakawa M."/>
            <person name="Solano R."/>
            <person name="Spunde A."/>
            <person name="Suetsugu N."/>
            <person name="Sugano S."/>
            <person name="Sugiyama A."/>
            <person name="Sun R."/>
            <person name="Suzuki Y."/>
            <person name="Takenaka M."/>
            <person name="Takezawa D."/>
            <person name="Tomogane H."/>
            <person name="Tsuzuki M."/>
            <person name="Ueda T."/>
            <person name="Umeda M."/>
            <person name="Ward J."/>
            <person name="Watanabe Y."/>
            <person name="Yazaki K."/>
            <person name="Yokoyama R."/>
            <person name="Yoshitake Y."/>
            <person name="Yotsui I."/>
            <person name="Zachgo S."/>
            <person name="Schmutz J."/>
        </authorList>
    </citation>
    <scope>NUCLEOTIDE SEQUENCE [LARGE SCALE GENOMIC DNA]</scope>
    <source>
        <strain evidence="3">cv. B-3</strain>
    </source>
</reference>
<keyword evidence="1" id="KW-0812">Transmembrane</keyword>
<dbReference type="Proteomes" id="UP000264353">
    <property type="component" value="Chromosome A3"/>
</dbReference>
<keyword evidence="1" id="KW-1133">Transmembrane helix</keyword>
<dbReference type="AlphaFoldDB" id="A0A397ZXG3"/>
<name>A0A397ZXG3_BRACM</name>
<protein>
    <submittedName>
        <fullName evidence="2">Uncharacterized protein</fullName>
    </submittedName>
</protein>
<sequence length="98" mass="11122">MSGCPVLIQTFCKRSSPLQDLIGATTLMVLPKRSLNDDIITERLDLLVFGVLSGFLSFLASIYLIDSHISWHVNIYSWENISLFECLISLWMDCLLLL</sequence>